<dbReference type="Proteomes" id="UP000298246">
    <property type="component" value="Unassembled WGS sequence"/>
</dbReference>
<reference evidence="1 2" key="1">
    <citation type="submission" date="2017-03" db="EMBL/GenBank/DDBJ databases">
        <title>Isolation of Levoglucosan Utilizing Bacteria.</title>
        <authorList>
            <person name="Arya A.S."/>
        </authorList>
    </citation>
    <scope>NUCLEOTIDE SEQUENCE [LARGE SCALE GENOMIC DNA]</scope>
    <source>
        <strain evidence="1 2">MEC069</strain>
    </source>
</reference>
<keyword evidence="2" id="KW-1185">Reference proteome</keyword>
<dbReference type="RefSeq" id="WP_134749782.1">
    <property type="nucleotide sequence ID" value="NZ_MYFO02000007.1"/>
</dbReference>
<gene>
    <name evidence="1" type="ORF">B5M42_03515</name>
</gene>
<name>A0A4Y8Q8J8_9BACL</name>
<dbReference type="EMBL" id="MYFO01000003">
    <property type="protein sequence ID" value="TFE90905.1"/>
    <property type="molecule type" value="Genomic_DNA"/>
</dbReference>
<accession>A0A4Y8Q8J8</accession>
<evidence type="ECO:0000313" key="1">
    <source>
        <dbReference type="EMBL" id="TFE90905.1"/>
    </source>
</evidence>
<sequence length="97" mass="11124">MGIKFGREYKDIVEDLTDAVAQVEGSYELLEMEPQEWEELTDEERRDCLKTLADDIFYSLGADPELAVGEGAVRYDKEHHVLKVHHGEKLVSVIYLV</sequence>
<comment type="caution">
    <text evidence="1">The sequence shown here is derived from an EMBL/GenBank/DDBJ whole genome shotgun (WGS) entry which is preliminary data.</text>
</comment>
<dbReference type="OrthoDB" id="2085824at2"/>
<protein>
    <submittedName>
        <fullName evidence="1">Uncharacterized protein</fullName>
    </submittedName>
</protein>
<organism evidence="1 2">
    <name type="scientific">Paenibacillus athensensis</name>
    <dbReference type="NCBI Taxonomy" id="1967502"/>
    <lineage>
        <taxon>Bacteria</taxon>
        <taxon>Bacillati</taxon>
        <taxon>Bacillota</taxon>
        <taxon>Bacilli</taxon>
        <taxon>Bacillales</taxon>
        <taxon>Paenibacillaceae</taxon>
        <taxon>Paenibacillus</taxon>
    </lineage>
</organism>
<proteinExistence type="predicted"/>
<evidence type="ECO:0000313" key="2">
    <source>
        <dbReference type="Proteomes" id="UP000298246"/>
    </source>
</evidence>
<dbReference type="AlphaFoldDB" id="A0A4Y8Q8J8"/>